<organism evidence="1">
    <name type="scientific">Arundo donax</name>
    <name type="common">Giant reed</name>
    <name type="synonym">Donax arundinaceus</name>
    <dbReference type="NCBI Taxonomy" id="35708"/>
    <lineage>
        <taxon>Eukaryota</taxon>
        <taxon>Viridiplantae</taxon>
        <taxon>Streptophyta</taxon>
        <taxon>Embryophyta</taxon>
        <taxon>Tracheophyta</taxon>
        <taxon>Spermatophyta</taxon>
        <taxon>Magnoliopsida</taxon>
        <taxon>Liliopsida</taxon>
        <taxon>Poales</taxon>
        <taxon>Poaceae</taxon>
        <taxon>PACMAD clade</taxon>
        <taxon>Arundinoideae</taxon>
        <taxon>Arundineae</taxon>
        <taxon>Arundo</taxon>
    </lineage>
</organism>
<reference evidence="1" key="2">
    <citation type="journal article" date="2015" name="Data Brief">
        <title>Shoot transcriptome of the giant reed, Arundo donax.</title>
        <authorList>
            <person name="Barrero R.A."/>
            <person name="Guerrero F.D."/>
            <person name="Moolhuijzen P."/>
            <person name="Goolsby J.A."/>
            <person name="Tidwell J."/>
            <person name="Bellgard S.E."/>
            <person name="Bellgard M.I."/>
        </authorList>
    </citation>
    <scope>NUCLEOTIDE SEQUENCE</scope>
    <source>
        <tissue evidence="1">Shoot tissue taken approximately 20 cm above the soil surface</tissue>
    </source>
</reference>
<sequence length="41" mass="4200">MKEREGRKEERLAAAEAVAGCGGGRMRSSMGCMAVEGRGGG</sequence>
<protein>
    <submittedName>
        <fullName evidence="1">Glucose inhibited division protein A, putative</fullName>
    </submittedName>
</protein>
<name>A0A0A9FFU2_ARUDO</name>
<dbReference type="AlphaFoldDB" id="A0A0A9FFU2"/>
<reference evidence="1" key="1">
    <citation type="submission" date="2014-09" db="EMBL/GenBank/DDBJ databases">
        <authorList>
            <person name="Magalhaes I.L.F."/>
            <person name="Oliveira U."/>
            <person name="Santos F.R."/>
            <person name="Vidigal T.H.D.A."/>
            <person name="Brescovit A.D."/>
            <person name="Santos A.J."/>
        </authorList>
    </citation>
    <scope>NUCLEOTIDE SEQUENCE</scope>
    <source>
        <tissue evidence="1">Shoot tissue taken approximately 20 cm above the soil surface</tissue>
    </source>
</reference>
<accession>A0A0A9FFU2</accession>
<proteinExistence type="predicted"/>
<dbReference type="EMBL" id="GBRH01188890">
    <property type="protein sequence ID" value="JAE09006.1"/>
    <property type="molecule type" value="Transcribed_RNA"/>
</dbReference>
<evidence type="ECO:0000313" key="1">
    <source>
        <dbReference type="EMBL" id="JAE09006.1"/>
    </source>
</evidence>